<dbReference type="RefSeq" id="WP_055455077.1">
    <property type="nucleotide sequence ID" value="NZ_CYHE01000003.1"/>
</dbReference>
<reference evidence="6" key="1">
    <citation type="submission" date="2015-08" db="EMBL/GenBank/DDBJ databases">
        <authorList>
            <person name="Varghese N."/>
        </authorList>
    </citation>
    <scope>NUCLEOTIDE SEQUENCE [LARGE SCALE GENOMIC DNA]</scope>
    <source>
        <strain evidence="6">DSM 23407</strain>
    </source>
</reference>
<dbReference type="Gene3D" id="3.40.30.10">
    <property type="entry name" value="Glutaredoxin"/>
    <property type="match status" value="1"/>
</dbReference>
<dbReference type="Pfam" id="PF13462">
    <property type="entry name" value="Thioredoxin_4"/>
    <property type="match status" value="1"/>
</dbReference>
<proteinExistence type="inferred from homology"/>
<dbReference type="PANTHER" id="PTHR13887:SF56">
    <property type="entry name" value="THIOREDOXIN-LIKE REDUCTASE RV2466C"/>
    <property type="match status" value="1"/>
</dbReference>
<dbReference type="PROSITE" id="PS51318">
    <property type="entry name" value="TAT"/>
    <property type="match status" value="1"/>
</dbReference>
<dbReference type="SUPFAM" id="SSF52833">
    <property type="entry name" value="Thioredoxin-like"/>
    <property type="match status" value="1"/>
</dbReference>
<comment type="similarity">
    <text evidence="2">Belongs to the thioredoxin family. DsbA subfamily.</text>
</comment>
<feature type="chain" id="PRO_5005504551" evidence="3">
    <location>
        <begin position="32"/>
        <end position="213"/>
    </location>
</feature>
<comment type="function">
    <text evidence="1">May be required for disulfide bond formation in some proteins.</text>
</comment>
<sequence>MIVNLTRRQLLASAAATTFAAALATSVPAVAQSADVAKLMEPGPLGDMVLGNEDAPVTIIEYASLTCGHCANFHKNTLPELKKQYIDTGKAKMIMREFPLDPVASGGFMLARCAPQDKYFDVLSAMFADQRSWAFTQDPYNAMLNFSKQLGFTQESFEACLGNQQLLDGITAVQERASKEFGVNSTPTFFVNGERIVGASSFDEFAKVIEKHL</sequence>
<dbReference type="InterPro" id="IPR036249">
    <property type="entry name" value="Thioredoxin-like_sf"/>
</dbReference>
<evidence type="ECO:0000256" key="2">
    <source>
        <dbReference type="ARBA" id="ARBA00005791"/>
    </source>
</evidence>
<dbReference type="OrthoDB" id="8478320at2"/>
<dbReference type="AlphaFoldDB" id="A0A0K6HVA8"/>
<accession>A0A0K6HVA8</accession>
<evidence type="ECO:0000256" key="1">
    <source>
        <dbReference type="ARBA" id="ARBA00003565"/>
    </source>
</evidence>
<feature type="domain" description="Thioredoxin" evidence="4">
    <location>
        <begin position="21"/>
        <end position="213"/>
    </location>
</feature>
<evidence type="ECO:0000256" key="3">
    <source>
        <dbReference type="SAM" id="SignalP"/>
    </source>
</evidence>
<evidence type="ECO:0000259" key="4">
    <source>
        <dbReference type="PROSITE" id="PS51352"/>
    </source>
</evidence>
<dbReference type="EMBL" id="CYHE01000003">
    <property type="protein sequence ID" value="CUA94708.1"/>
    <property type="molecule type" value="Genomic_DNA"/>
</dbReference>
<dbReference type="GO" id="GO:0016853">
    <property type="term" value="F:isomerase activity"/>
    <property type="evidence" value="ECO:0007669"/>
    <property type="project" value="UniProtKB-KW"/>
</dbReference>
<evidence type="ECO:0000313" key="5">
    <source>
        <dbReference type="EMBL" id="CUA94708.1"/>
    </source>
</evidence>
<dbReference type="Proteomes" id="UP000183900">
    <property type="component" value="Unassembled WGS sequence"/>
</dbReference>
<dbReference type="PROSITE" id="PS51352">
    <property type="entry name" value="THIOREDOXIN_2"/>
    <property type="match status" value="1"/>
</dbReference>
<name>A0A0K6HVA8_9HYPH</name>
<dbReference type="PANTHER" id="PTHR13887">
    <property type="entry name" value="GLUTATHIONE S-TRANSFERASE KAPPA"/>
    <property type="match status" value="1"/>
</dbReference>
<dbReference type="InterPro" id="IPR006311">
    <property type="entry name" value="TAT_signal"/>
</dbReference>
<protein>
    <submittedName>
        <fullName evidence="5">Protein-disulfide isomerase</fullName>
    </submittedName>
</protein>
<dbReference type="InterPro" id="IPR013766">
    <property type="entry name" value="Thioredoxin_domain"/>
</dbReference>
<organism evidence="5 6">
    <name type="scientific">Pannonibacter indicus</name>
    <dbReference type="NCBI Taxonomy" id="466044"/>
    <lineage>
        <taxon>Bacteria</taxon>
        <taxon>Pseudomonadati</taxon>
        <taxon>Pseudomonadota</taxon>
        <taxon>Alphaproteobacteria</taxon>
        <taxon>Hyphomicrobiales</taxon>
        <taxon>Stappiaceae</taxon>
        <taxon>Pannonibacter</taxon>
    </lineage>
</organism>
<gene>
    <name evidence="5" type="ORF">Ga0061067_103279</name>
</gene>
<evidence type="ECO:0000313" key="6">
    <source>
        <dbReference type="Proteomes" id="UP000183900"/>
    </source>
</evidence>
<keyword evidence="5" id="KW-0413">Isomerase</keyword>
<feature type="signal peptide" evidence="3">
    <location>
        <begin position="1"/>
        <end position="31"/>
    </location>
</feature>
<keyword evidence="3" id="KW-0732">Signal</keyword>
<dbReference type="InterPro" id="IPR012336">
    <property type="entry name" value="Thioredoxin-like_fold"/>
</dbReference>
<keyword evidence="6" id="KW-1185">Reference proteome</keyword>